<reference evidence="3" key="1">
    <citation type="submission" date="2023-06" db="EMBL/GenBank/DDBJ databases">
        <title>Genome-scale phylogeny and comparative genomics of the fungal order Sordariales.</title>
        <authorList>
            <consortium name="Lawrence Berkeley National Laboratory"/>
            <person name="Hensen N."/>
            <person name="Bonometti L."/>
            <person name="Westerberg I."/>
            <person name="Brannstrom I.O."/>
            <person name="Guillou S."/>
            <person name="Cros-Aarteil S."/>
            <person name="Calhoun S."/>
            <person name="Haridas S."/>
            <person name="Kuo A."/>
            <person name="Mondo S."/>
            <person name="Pangilinan J."/>
            <person name="Riley R."/>
            <person name="LaButti K."/>
            <person name="Andreopoulos B."/>
            <person name="Lipzen A."/>
            <person name="Chen C."/>
            <person name="Yanf M."/>
            <person name="Daum C."/>
            <person name="Ng V."/>
            <person name="Clum A."/>
            <person name="Steindorff A."/>
            <person name="Ohm R."/>
            <person name="Martin F."/>
            <person name="Silar P."/>
            <person name="Natvig D."/>
            <person name="Lalanne C."/>
            <person name="Gautier V."/>
            <person name="Ament-velasquez S.L."/>
            <person name="Kruys A."/>
            <person name="Hutchinson M.I."/>
            <person name="Powell A.J."/>
            <person name="Barry K."/>
            <person name="Miller A.N."/>
            <person name="Grigoriev I.V."/>
            <person name="Debuchy R."/>
            <person name="Gladieux P."/>
            <person name="Thoren M.H."/>
            <person name="Johannesson H."/>
        </authorList>
    </citation>
    <scope>NUCLEOTIDE SEQUENCE</scope>
    <source>
        <strain evidence="3">SMH3187-1</strain>
    </source>
</reference>
<feature type="compositionally biased region" description="Basic and acidic residues" evidence="1">
    <location>
        <begin position="106"/>
        <end position="115"/>
    </location>
</feature>
<organism evidence="3 4">
    <name type="scientific">Schizothecium vesticola</name>
    <dbReference type="NCBI Taxonomy" id="314040"/>
    <lineage>
        <taxon>Eukaryota</taxon>
        <taxon>Fungi</taxon>
        <taxon>Dikarya</taxon>
        <taxon>Ascomycota</taxon>
        <taxon>Pezizomycotina</taxon>
        <taxon>Sordariomycetes</taxon>
        <taxon>Sordariomycetidae</taxon>
        <taxon>Sordariales</taxon>
        <taxon>Schizotheciaceae</taxon>
        <taxon>Schizothecium</taxon>
    </lineage>
</organism>
<feature type="compositionally biased region" description="Basic residues" evidence="1">
    <location>
        <begin position="86"/>
        <end position="98"/>
    </location>
</feature>
<dbReference type="GO" id="GO:0030687">
    <property type="term" value="C:preribosome, large subunit precursor"/>
    <property type="evidence" value="ECO:0007669"/>
    <property type="project" value="TreeGrafter"/>
</dbReference>
<accession>A0AA40F8G9</accession>
<evidence type="ECO:0000313" key="4">
    <source>
        <dbReference type="Proteomes" id="UP001172155"/>
    </source>
</evidence>
<dbReference type="PANTHER" id="PTHR28219:SF1">
    <property type="entry name" value="UPF0642 PROTEIN YBL028C"/>
    <property type="match status" value="1"/>
</dbReference>
<feature type="domain" description="DUF2423" evidence="2">
    <location>
        <begin position="1"/>
        <end position="44"/>
    </location>
</feature>
<dbReference type="AlphaFoldDB" id="A0AA40F8G9"/>
<name>A0AA40F8G9_9PEZI</name>
<dbReference type="Pfam" id="PF10338">
    <property type="entry name" value="YBL028C_N"/>
    <property type="match status" value="1"/>
</dbReference>
<evidence type="ECO:0000259" key="2">
    <source>
        <dbReference type="Pfam" id="PF10338"/>
    </source>
</evidence>
<evidence type="ECO:0000313" key="3">
    <source>
        <dbReference type="EMBL" id="KAK0753026.1"/>
    </source>
</evidence>
<proteinExistence type="predicted"/>
<feature type="region of interest" description="Disordered" evidence="1">
    <location>
        <begin position="69"/>
        <end position="115"/>
    </location>
</feature>
<dbReference type="EMBL" id="JAUKUD010000001">
    <property type="protein sequence ID" value="KAK0753026.1"/>
    <property type="molecule type" value="Genomic_DNA"/>
</dbReference>
<dbReference type="InterPro" id="IPR019434">
    <property type="entry name" value="DUF2423"/>
</dbReference>
<gene>
    <name evidence="3" type="ORF">B0T18DRAFT_316538</name>
</gene>
<dbReference type="Proteomes" id="UP001172155">
    <property type="component" value="Unassembled WGS sequence"/>
</dbReference>
<evidence type="ECO:0000256" key="1">
    <source>
        <dbReference type="SAM" id="MobiDB-lite"/>
    </source>
</evidence>
<sequence>MAKSARSSQIKANNRRLKKNVFGPIEAARNERLSAKLQELIAQPKPAREVEVEMEAVDEGIEDVAEKAECESMEVDGEKTATAPVSKKRVEKRRRGKKSGIVFPKYGEKRISKKK</sequence>
<dbReference type="PANTHER" id="PTHR28219">
    <property type="entry name" value="UPF0642 PROTEIN YBL028C"/>
    <property type="match status" value="1"/>
</dbReference>
<comment type="caution">
    <text evidence="3">The sequence shown here is derived from an EMBL/GenBank/DDBJ whole genome shotgun (WGS) entry which is preliminary data.</text>
</comment>
<keyword evidence="4" id="KW-1185">Reference proteome</keyword>
<protein>
    <recommendedName>
        <fullName evidence="2">DUF2423 domain-containing protein</fullName>
    </recommendedName>
</protein>